<gene>
    <name evidence="2" type="ORF">TALK_16935</name>
</gene>
<comment type="caution">
    <text evidence="2">The sequence shown here is derived from an EMBL/GenBank/DDBJ whole genome shotgun (WGS) entry which is preliminary data.</text>
</comment>
<dbReference type="EMBL" id="JFKB01000013">
    <property type="protein sequence ID" value="OSQ46056.1"/>
    <property type="molecule type" value="Genomic_DNA"/>
</dbReference>
<evidence type="ECO:0000313" key="3">
    <source>
        <dbReference type="Proteomes" id="UP000193396"/>
    </source>
</evidence>
<sequence>MQQGRGSFVSGSWSREAKWQKKTPDAHCLTKKQSRNGRRYPVNPPLDSIYRFGISAGAAGDLARALAFYYTSCVPELRRGAENFQVPDFEPDFQW</sequence>
<evidence type="ECO:0000313" key="2">
    <source>
        <dbReference type="EMBL" id="OSQ46056.1"/>
    </source>
</evidence>
<feature type="compositionally biased region" description="Polar residues" evidence="1">
    <location>
        <begin position="1"/>
        <end position="13"/>
    </location>
</feature>
<evidence type="ECO:0000256" key="1">
    <source>
        <dbReference type="SAM" id="MobiDB-lite"/>
    </source>
</evidence>
<accession>A0A1Y2L8N0</accession>
<name>A0A1Y2L8N0_9PROT</name>
<dbReference type="Proteomes" id="UP000193396">
    <property type="component" value="Unassembled WGS sequence"/>
</dbReference>
<dbReference type="AlphaFoldDB" id="A0A1Y2L8N0"/>
<keyword evidence="3" id="KW-1185">Reference proteome</keyword>
<reference evidence="2 3" key="1">
    <citation type="submission" date="2014-03" db="EMBL/GenBank/DDBJ databases">
        <title>The draft genome sequence of Thalassospira alkalitolerans JCM 18968.</title>
        <authorList>
            <person name="Lai Q."/>
            <person name="Shao Z."/>
        </authorList>
    </citation>
    <scope>NUCLEOTIDE SEQUENCE [LARGE SCALE GENOMIC DNA]</scope>
    <source>
        <strain evidence="2 3">JCM 18968</strain>
    </source>
</reference>
<protein>
    <submittedName>
        <fullName evidence="2">Uncharacterized protein</fullName>
    </submittedName>
</protein>
<feature type="compositionally biased region" description="Basic and acidic residues" evidence="1">
    <location>
        <begin position="15"/>
        <end position="25"/>
    </location>
</feature>
<organism evidence="2 3">
    <name type="scientific">Thalassospira alkalitolerans</name>
    <dbReference type="NCBI Taxonomy" id="1293890"/>
    <lineage>
        <taxon>Bacteria</taxon>
        <taxon>Pseudomonadati</taxon>
        <taxon>Pseudomonadota</taxon>
        <taxon>Alphaproteobacteria</taxon>
        <taxon>Rhodospirillales</taxon>
        <taxon>Thalassospiraceae</taxon>
        <taxon>Thalassospira</taxon>
    </lineage>
</organism>
<dbReference type="STRING" id="1293890.TALK_16935"/>
<proteinExistence type="predicted"/>
<feature type="region of interest" description="Disordered" evidence="1">
    <location>
        <begin position="1"/>
        <end position="26"/>
    </location>
</feature>